<dbReference type="PANTHER" id="PTHR33736">
    <property type="entry name" value="F-BOX PROTEIN-RELATED"/>
    <property type="match status" value="1"/>
</dbReference>
<feature type="domain" description="F-box" evidence="1">
    <location>
        <begin position="24"/>
        <end position="65"/>
    </location>
</feature>
<dbReference type="EMBL" id="JAYWIO010000008">
    <property type="protein sequence ID" value="KAK7244866.1"/>
    <property type="molecule type" value="Genomic_DNA"/>
</dbReference>
<dbReference type="InterPro" id="IPR045283">
    <property type="entry name" value="AT3G44326-like"/>
</dbReference>
<dbReference type="Gene3D" id="1.20.1280.50">
    <property type="match status" value="1"/>
</dbReference>
<dbReference type="AlphaFoldDB" id="A0AAN9E2H8"/>
<accession>A0AAN9E2H8</accession>
<sequence>MACSFHVYNAGNPSGATAISDVHPDLIQTNILTRLDGPTLTSVATTCSQLHALSSQDHLWSNICHSTWPSTNSPRVETVITTFPHGYRSFFSDSFPTASPAKNSRVNPDHTPELISAVDLFHREDLILSKVIETETVTGWFRCWPFRLDLLDTKDSVQMPIHYPEEDDTCQELGEELRLSWIVIDPAGRRAVNVSSRSPVSVRRHWLTGEMEVRFATVVEAVVCIMTVRCGGGGGRMHVREVSMHMEDMDGKQLNGKDSLGNLVKVLEGKRVKSKNKNEGKDGYLEFEKRKKEKEERKLRTERRLDMLCVVLVTVSFSALSCLCLFREF</sequence>
<comment type="caution">
    <text evidence="2">The sequence shown here is derived from an EMBL/GenBank/DDBJ whole genome shotgun (WGS) entry which is preliminary data.</text>
</comment>
<keyword evidence="3" id="KW-1185">Reference proteome</keyword>
<reference evidence="2 3" key="1">
    <citation type="submission" date="2024-01" db="EMBL/GenBank/DDBJ databases">
        <title>The genomes of 5 underutilized Papilionoideae crops provide insights into root nodulation and disease resistanc.</title>
        <authorList>
            <person name="Yuan L."/>
        </authorList>
    </citation>
    <scope>NUCLEOTIDE SEQUENCE [LARGE SCALE GENOMIC DNA]</scope>
    <source>
        <strain evidence="2">ZHUSHIDOU_FW_LH</strain>
        <tissue evidence="2">Leaf</tissue>
    </source>
</reference>
<dbReference type="SUPFAM" id="SSF81383">
    <property type="entry name" value="F-box domain"/>
    <property type="match status" value="1"/>
</dbReference>
<dbReference type="InterPro" id="IPR036047">
    <property type="entry name" value="F-box-like_dom_sf"/>
</dbReference>
<dbReference type="PANTHER" id="PTHR33736:SF13">
    <property type="entry name" value="OS11G0155100 PROTEIN"/>
    <property type="match status" value="1"/>
</dbReference>
<dbReference type="Proteomes" id="UP001372338">
    <property type="component" value="Unassembled WGS sequence"/>
</dbReference>
<dbReference type="InterPro" id="IPR001810">
    <property type="entry name" value="F-box_dom"/>
</dbReference>
<gene>
    <name evidence="2" type="ORF">RIF29_39694</name>
</gene>
<protein>
    <recommendedName>
        <fullName evidence="1">F-box domain-containing protein</fullName>
    </recommendedName>
</protein>
<proteinExistence type="predicted"/>
<evidence type="ECO:0000259" key="1">
    <source>
        <dbReference type="Pfam" id="PF12937"/>
    </source>
</evidence>
<dbReference type="Pfam" id="PF12937">
    <property type="entry name" value="F-box-like"/>
    <property type="match status" value="1"/>
</dbReference>
<evidence type="ECO:0000313" key="2">
    <source>
        <dbReference type="EMBL" id="KAK7244866.1"/>
    </source>
</evidence>
<organism evidence="2 3">
    <name type="scientific">Crotalaria pallida</name>
    <name type="common">Smooth rattlebox</name>
    <name type="synonym">Crotalaria striata</name>
    <dbReference type="NCBI Taxonomy" id="3830"/>
    <lineage>
        <taxon>Eukaryota</taxon>
        <taxon>Viridiplantae</taxon>
        <taxon>Streptophyta</taxon>
        <taxon>Embryophyta</taxon>
        <taxon>Tracheophyta</taxon>
        <taxon>Spermatophyta</taxon>
        <taxon>Magnoliopsida</taxon>
        <taxon>eudicotyledons</taxon>
        <taxon>Gunneridae</taxon>
        <taxon>Pentapetalae</taxon>
        <taxon>rosids</taxon>
        <taxon>fabids</taxon>
        <taxon>Fabales</taxon>
        <taxon>Fabaceae</taxon>
        <taxon>Papilionoideae</taxon>
        <taxon>50 kb inversion clade</taxon>
        <taxon>genistoids sensu lato</taxon>
        <taxon>core genistoids</taxon>
        <taxon>Crotalarieae</taxon>
        <taxon>Crotalaria</taxon>
    </lineage>
</organism>
<name>A0AAN9E2H8_CROPI</name>
<evidence type="ECO:0000313" key="3">
    <source>
        <dbReference type="Proteomes" id="UP001372338"/>
    </source>
</evidence>